<keyword evidence="2 5" id="KW-0812">Transmembrane</keyword>
<dbReference type="RefSeq" id="WP_189264964.1">
    <property type="nucleotide sequence ID" value="NZ_BMML01000011.1"/>
</dbReference>
<evidence type="ECO:0008006" key="8">
    <source>
        <dbReference type="Google" id="ProtNLM"/>
    </source>
</evidence>
<accession>A0A918CT03</accession>
<reference evidence="6" key="2">
    <citation type="submission" date="2020-09" db="EMBL/GenBank/DDBJ databases">
        <authorList>
            <person name="Sun Q."/>
            <person name="Zhou Y."/>
        </authorList>
    </citation>
    <scope>NUCLEOTIDE SEQUENCE</scope>
    <source>
        <strain evidence="6">CGMCC 4.7110</strain>
    </source>
</reference>
<comment type="subcellular location">
    <subcellularLocation>
        <location evidence="1">Membrane</location>
        <topology evidence="1">Multi-pass membrane protein</topology>
    </subcellularLocation>
</comment>
<organism evidence="6 7">
    <name type="scientific">Streptomyces fuscichromogenes</name>
    <dbReference type="NCBI Taxonomy" id="1324013"/>
    <lineage>
        <taxon>Bacteria</taxon>
        <taxon>Bacillati</taxon>
        <taxon>Actinomycetota</taxon>
        <taxon>Actinomycetes</taxon>
        <taxon>Kitasatosporales</taxon>
        <taxon>Streptomycetaceae</taxon>
        <taxon>Streptomyces</taxon>
    </lineage>
</organism>
<evidence type="ECO:0000256" key="4">
    <source>
        <dbReference type="ARBA" id="ARBA00023136"/>
    </source>
</evidence>
<comment type="caution">
    <text evidence="6">The sequence shown here is derived from an EMBL/GenBank/DDBJ whole genome shotgun (WGS) entry which is preliminary data.</text>
</comment>
<dbReference type="Proteomes" id="UP000653411">
    <property type="component" value="Unassembled WGS sequence"/>
</dbReference>
<evidence type="ECO:0000313" key="7">
    <source>
        <dbReference type="Proteomes" id="UP000653411"/>
    </source>
</evidence>
<sequence>MYITAVVFAVLLALVYLAAGSSKALGQDKALAQADHLGVPHGAYRLIGALEVLGAAGVVVGLWVAWLGVAAGAGLALLMVGAVGTHLRAKDPGKAVVPALVLGLIAVVYVLLRLATA</sequence>
<evidence type="ECO:0000256" key="5">
    <source>
        <dbReference type="SAM" id="Phobius"/>
    </source>
</evidence>
<name>A0A918CT03_9ACTN</name>
<keyword evidence="4 5" id="KW-0472">Membrane</keyword>
<evidence type="ECO:0000256" key="1">
    <source>
        <dbReference type="ARBA" id="ARBA00004141"/>
    </source>
</evidence>
<dbReference type="EMBL" id="BMML01000011">
    <property type="protein sequence ID" value="GGN19250.1"/>
    <property type="molecule type" value="Genomic_DNA"/>
</dbReference>
<proteinExistence type="predicted"/>
<gene>
    <name evidence="6" type="ORF">GCM10011578_049020</name>
</gene>
<feature type="transmembrane region" description="Helical" evidence="5">
    <location>
        <begin position="95"/>
        <end position="115"/>
    </location>
</feature>
<keyword evidence="3 5" id="KW-1133">Transmembrane helix</keyword>
<dbReference type="GO" id="GO:0016020">
    <property type="term" value="C:membrane"/>
    <property type="evidence" value="ECO:0007669"/>
    <property type="project" value="UniProtKB-SubCell"/>
</dbReference>
<protein>
    <recommendedName>
        <fullName evidence="8">Invasion protein</fullName>
    </recommendedName>
</protein>
<dbReference type="InterPro" id="IPR032808">
    <property type="entry name" value="DoxX"/>
</dbReference>
<keyword evidence="7" id="KW-1185">Reference proteome</keyword>
<dbReference type="Pfam" id="PF13564">
    <property type="entry name" value="DoxX_2"/>
    <property type="match status" value="1"/>
</dbReference>
<dbReference type="AlphaFoldDB" id="A0A918CT03"/>
<evidence type="ECO:0000313" key="6">
    <source>
        <dbReference type="EMBL" id="GGN19250.1"/>
    </source>
</evidence>
<evidence type="ECO:0000256" key="2">
    <source>
        <dbReference type="ARBA" id="ARBA00022692"/>
    </source>
</evidence>
<evidence type="ECO:0000256" key="3">
    <source>
        <dbReference type="ARBA" id="ARBA00022989"/>
    </source>
</evidence>
<reference evidence="6" key="1">
    <citation type="journal article" date="2014" name="Int. J. Syst. Evol. Microbiol.">
        <title>Complete genome sequence of Corynebacterium casei LMG S-19264T (=DSM 44701T), isolated from a smear-ripened cheese.</title>
        <authorList>
            <consortium name="US DOE Joint Genome Institute (JGI-PGF)"/>
            <person name="Walter F."/>
            <person name="Albersmeier A."/>
            <person name="Kalinowski J."/>
            <person name="Ruckert C."/>
        </authorList>
    </citation>
    <scope>NUCLEOTIDE SEQUENCE</scope>
    <source>
        <strain evidence="6">CGMCC 4.7110</strain>
    </source>
</reference>
<feature type="transmembrane region" description="Helical" evidence="5">
    <location>
        <begin position="50"/>
        <end position="83"/>
    </location>
</feature>